<proteinExistence type="predicted"/>
<sequence length="137" mass="14152">MIFTPLLHRLGAQTLTVWLLGCLGIGTLLLHVAGVLALAVAGIVLFGMANGALTLARSELLVLAYRPEDYGTANGRLARPVNLAQALTPFGMGLLFTLTGGYGWSLTVLAGLAGVSILKLLRGGAALLTYASEPPLP</sequence>
<feature type="transmembrane region" description="Helical" evidence="1">
    <location>
        <begin position="36"/>
        <end position="56"/>
    </location>
</feature>
<comment type="caution">
    <text evidence="2">The sequence shown here is derived from an EMBL/GenBank/DDBJ whole genome shotgun (WGS) entry which is preliminary data.</text>
</comment>
<dbReference type="InterPro" id="IPR036259">
    <property type="entry name" value="MFS_trans_sf"/>
</dbReference>
<keyword evidence="1" id="KW-0812">Transmembrane</keyword>
<evidence type="ECO:0000256" key="1">
    <source>
        <dbReference type="SAM" id="Phobius"/>
    </source>
</evidence>
<dbReference type="AlphaFoldDB" id="A0A918FE12"/>
<reference evidence="2" key="1">
    <citation type="journal article" date="2014" name="Int. J. Syst. Evol. Microbiol.">
        <title>Complete genome sequence of Corynebacterium casei LMG S-19264T (=DSM 44701T), isolated from a smear-ripened cheese.</title>
        <authorList>
            <consortium name="US DOE Joint Genome Institute (JGI-PGF)"/>
            <person name="Walter F."/>
            <person name="Albersmeier A."/>
            <person name="Kalinowski J."/>
            <person name="Ruckert C."/>
        </authorList>
    </citation>
    <scope>NUCLEOTIDE SEQUENCE</scope>
    <source>
        <strain evidence="2">JCM 31311</strain>
    </source>
</reference>
<reference evidence="2" key="2">
    <citation type="submission" date="2020-09" db="EMBL/GenBank/DDBJ databases">
        <authorList>
            <person name="Sun Q."/>
            <person name="Ohkuma M."/>
        </authorList>
    </citation>
    <scope>NUCLEOTIDE SEQUENCE</scope>
    <source>
        <strain evidence="2">JCM 31311</strain>
    </source>
</reference>
<evidence type="ECO:0000313" key="3">
    <source>
        <dbReference type="Proteomes" id="UP000603865"/>
    </source>
</evidence>
<evidence type="ECO:0008006" key="4">
    <source>
        <dbReference type="Google" id="ProtNLM"/>
    </source>
</evidence>
<feature type="transmembrane region" description="Helical" evidence="1">
    <location>
        <begin position="102"/>
        <end position="121"/>
    </location>
</feature>
<dbReference type="Gene3D" id="1.20.1250.20">
    <property type="entry name" value="MFS general substrate transporter like domains"/>
    <property type="match status" value="1"/>
</dbReference>
<accession>A0A918FE12</accession>
<organism evidence="2 3">
    <name type="scientific">Deinococcus ruber</name>
    <dbReference type="NCBI Taxonomy" id="1848197"/>
    <lineage>
        <taxon>Bacteria</taxon>
        <taxon>Thermotogati</taxon>
        <taxon>Deinococcota</taxon>
        <taxon>Deinococci</taxon>
        <taxon>Deinococcales</taxon>
        <taxon>Deinococcaceae</taxon>
        <taxon>Deinococcus</taxon>
    </lineage>
</organism>
<evidence type="ECO:0000313" key="2">
    <source>
        <dbReference type="EMBL" id="GGR27088.1"/>
    </source>
</evidence>
<keyword evidence="1" id="KW-1133">Transmembrane helix</keyword>
<name>A0A918FE12_9DEIO</name>
<dbReference type="EMBL" id="BMQL01000040">
    <property type="protein sequence ID" value="GGR27088.1"/>
    <property type="molecule type" value="Genomic_DNA"/>
</dbReference>
<protein>
    <recommendedName>
        <fullName evidence="4">Major facilitator superfamily (MFS) profile domain-containing protein</fullName>
    </recommendedName>
</protein>
<dbReference type="Proteomes" id="UP000603865">
    <property type="component" value="Unassembled WGS sequence"/>
</dbReference>
<dbReference type="SUPFAM" id="SSF103473">
    <property type="entry name" value="MFS general substrate transporter"/>
    <property type="match status" value="1"/>
</dbReference>
<gene>
    <name evidence="2" type="ORF">GCM10008957_43040</name>
</gene>
<feature type="transmembrane region" description="Helical" evidence="1">
    <location>
        <begin position="12"/>
        <end position="30"/>
    </location>
</feature>
<keyword evidence="1" id="KW-0472">Membrane</keyword>
<keyword evidence="3" id="KW-1185">Reference proteome</keyword>